<proteinExistence type="predicted"/>
<dbReference type="AlphaFoldDB" id="A0A1E1W3H7"/>
<name>A0A1E1W3H7_PECGO</name>
<dbReference type="OrthoDB" id="7490685at2759"/>
<reference evidence="2" key="1">
    <citation type="submission" date="2015-09" db="EMBL/GenBank/DDBJ databases">
        <title>De novo assembly of Pectinophora gossypiella (Pink Bollworm) gut transcriptome.</title>
        <authorList>
            <person name="Tassone E.E."/>
        </authorList>
    </citation>
    <scope>NUCLEOTIDE SEQUENCE</scope>
</reference>
<evidence type="ECO:0000256" key="1">
    <source>
        <dbReference type="SAM" id="MobiDB-lite"/>
    </source>
</evidence>
<evidence type="ECO:0000313" key="2">
    <source>
        <dbReference type="EMBL" id="JAT81536.1"/>
    </source>
</evidence>
<sequence length="140" mass="15837">MRDGFDGDGIDDKSVTAKIPSETKPDMVNPDTSEDSLFFIMKDSTDETEKSDEEKSVITKNLANHKLAVMKKKAHLVDTSPLQIEFKNCMEDIGKKLIELQQRGESGSPPHNRHFERVFSSDVDSNNSRRKSYKDVDSTK</sequence>
<feature type="compositionally biased region" description="Basic and acidic residues" evidence="1">
    <location>
        <begin position="1"/>
        <end position="25"/>
    </location>
</feature>
<feature type="region of interest" description="Disordered" evidence="1">
    <location>
        <begin position="1"/>
        <end position="33"/>
    </location>
</feature>
<gene>
    <name evidence="2" type="ORF">g.16391</name>
</gene>
<protein>
    <submittedName>
        <fullName evidence="2">Uncharacterized protein</fullName>
    </submittedName>
</protein>
<feature type="non-terminal residue" evidence="2">
    <location>
        <position position="140"/>
    </location>
</feature>
<feature type="region of interest" description="Disordered" evidence="1">
    <location>
        <begin position="102"/>
        <end position="140"/>
    </location>
</feature>
<accession>A0A1E1W3H7</accession>
<organism evidence="2">
    <name type="scientific">Pectinophora gossypiella</name>
    <name type="common">Cotton pink bollworm</name>
    <name type="synonym">Depressaria gossypiella</name>
    <dbReference type="NCBI Taxonomy" id="13191"/>
    <lineage>
        <taxon>Eukaryota</taxon>
        <taxon>Metazoa</taxon>
        <taxon>Ecdysozoa</taxon>
        <taxon>Arthropoda</taxon>
        <taxon>Hexapoda</taxon>
        <taxon>Insecta</taxon>
        <taxon>Pterygota</taxon>
        <taxon>Neoptera</taxon>
        <taxon>Endopterygota</taxon>
        <taxon>Lepidoptera</taxon>
        <taxon>Glossata</taxon>
        <taxon>Ditrysia</taxon>
        <taxon>Gelechioidea</taxon>
        <taxon>Gelechiidae</taxon>
        <taxon>Apatetrinae</taxon>
        <taxon>Pectinophora</taxon>
    </lineage>
</organism>
<dbReference type="EMBL" id="GDQN01009518">
    <property type="protein sequence ID" value="JAT81536.1"/>
    <property type="molecule type" value="Transcribed_RNA"/>
</dbReference>